<proteinExistence type="inferred from homology"/>
<dbReference type="GO" id="GO:0003677">
    <property type="term" value="F:DNA binding"/>
    <property type="evidence" value="ECO:0007669"/>
    <property type="project" value="TreeGrafter"/>
</dbReference>
<dbReference type="GO" id="GO:0051321">
    <property type="term" value="P:meiotic cell cycle"/>
    <property type="evidence" value="ECO:0007669"/>
    <property type="project" value="UniProtKB-KW"/>
</dbReference>
<dbReference type="GO" id="GO:0000076">
    <property type="term" value="P:DNA replication checkpoint signaling"/>
    <property type="evidence" value="ECO:0007669"/>
    <property type="project" value="TreeGrafter"/>
</dbReference>
<dbReference type="AlphaFoldDB" id="A0A371C2L4"/>
<dbReference type="Proteomes" id="UP000256601">
    <property type="component" value="Unassembled WGS sequence"/>
</dbReference>
<comment type="similarity">
    <text evidence="2">Belongs to the timeless family.</text>
</comment>
<dbReference type="OMA" id="MHRIAIK"/>
<feature type="compositionally biased region" description="Basic and acidic residues" evidence="10">
    <location>
        <begin position="979"/>
        <end position="1017"/>
    </location>
</feature>
<evidence type="ECO:0000256" key="1">
    <source>
        <dbReference type="ARBA" id="ARBA00004123"/>
    </source>
</evidence>
<sequence length="1054" mass="120710">MEEVDRLVTASITSIVSALGGCDLASEDASYVLGEEALACLKDVKQWLRAFDEKLGRSDVAKCIASTTLVVSDIPSILSTWNTQSEAGQASKKMDRVALACLEILVPLLWPIEINDETPDNVVASADLLRQAQIRYKRALLGHPSKSILKAVVRLCIPSVAKSKADRDQRDIGIMKLVVFFIRNMLAIDPMEANGKTDDINRSAILEAFENQGVLDLMLTLGSCTGYDIVGVDLPLLDSLYQMVKGLDVVEIFETSPNEPDNQLKNLLDTERRNKPVGSSRHSRFASTMTVLHNGSKISVTGPTASIEKSLEKFDKSKQPGRRLTKPTTGVWEVPVFVGHSAKRYIRVFSELFNDSAFNPLMQTVRKALEQEDDIGPAFKHYLVVLKWFLGVEMHRKTPDFGLIASVVNQEAFIIIMRSIRQGVQAKNWTMVKTAMDSFKTTLVVVNLMSDEEVASNIKARLFYEEEYLTMLADLTRRWALPLTFLQSAVDMTHTLIKTLESFTKANTTLYVRRRRLRAQKKADDTGNVEDLESLPGEEHESAIESRERKFNFSSFESRYFHEDTFTTYRMVLSSFQQLDNCYLGWCLKFLDRAFNKRKCRVMLFRLDYLQLFRTMVKELNSSNPWRKPFEHFFKKYMRQMIPMMKERPCLMVEVIFAKIPGTLHYLESGEEKPVRELKERTSKFVYEFTEGDDIPEERKVCILVASLLDEEKKQLVEWFIDELDSLLRARTGDTQVLNPPKATDELNVPKSIDEDDKFRLLMELVGFTLSRIPKSSVGCKTLCSLPGEVSRADIERATGWLKQWYSTPVDFEPFNKIKRVRRDDKERRGAGGDKEGSQDAEEDDELPLFLASDSEDDIENINDEMFAPVPKEKQQKTKQKLKRKGTSKSTREREKQRDYTAKTTIDIPMSYKSADFIGASDDDSDDERDRKFFEKENELREELRKAEPTINLEEKVDKAFKRQYAYVSDGEEEPLSETESHKQYREKVDEDRDDLSHMAERENRQYDFGDEGHDSDNLEIIDDDSKSPVAAEGTTSSQPIRKRRIVDDSDDDE</sequence>
<evidence type="ECO:0000256" key="3">
    <source>
        <dbReference type="ARBA" id="ARBA00021529"/>
    </source>
</evidence>
<evidence type="ECO:0000256" key="6">
    <source>
        <dbReference type="ARBA" id="ARBA00023204"/>
    </source>
</evidence>
<keyword evidence="5" id="KW-0236">DNA replication inhibitor</keyword>
<keyword evidence="7" id="KW-0539">Nucleus</keyword>
<dbReference type="GO" id="GO:0016853">
    <property type="term" value="F:isomerase activity"/>
    <property type="evidence" value="ECO:0007669"/>
    <property type="project" value="UniProtKB-KW"/>
</dbReference>
<dbReference type="PANTHER" id="PTHR22940">
    <property type="entry name" value="TIMEOUT/TIMELESS-2"/>
    <property type="match status" value="1"/>
</dbReference>
<dbReference type="VEuPathDB" id="FungiDB:YALI1_B08540g"/>
<evidence type="ECO:0000256" key="10">
    <source>
        <dbReference type="SAM" id="MobiDB-lite"/>
    </source>
</evidence>
<evidence type="ECO:0000313" key="13">
    <source>
        <dbReference type="Proteomes" id="UP000256601"/>
    </source>
</evidence>
<accession>A0A371C2L4</accession>
<dbReference type="GO" id="GO:0006281">
    <property type="term" value="P:DNA repair"/>
    <property type="evidence" value="ECO:0007669"/>
    <property type="project" value="UniProtKB-KW"/>
</dbReference>
<dbReference type="InterPro" id="IPR044998">
    <property type="entry name" value="Timeless"/>
</dbReference>
<evidence type="ECO:0000259" key="11">
    <source>
        <dbReference type="Pfam" id="PF04821"/>
    </source>
</evidence>
<dbReference type="EMBL" id="KZ859028">
    <property type="protein sequence ID" value="RDW24573.1"/>
    <property type="molecule type" value="Genomic_DNA"/>
</dbReference>
<keyword evidence="8" id="KW-0469">Meiosis</keyword>
<feature type="region of interest" description="Disordered" evidence="10">
    <location>
        <begin position="968"/>
        <end position="1054"/>
    </location>
</feature>
<evidence type="ECO:0000256" key="5">
    <source>
        <dbReference type="ARBA" id="ARBA00022880"/>
    </source>
</evidence>
<evidence type="ECO:0000256" key="9">
    <source>
        <dbReference type="ARBA" id="ARBA00023306"/>
    </source>
</evidence>
<feature type="compositionally biased region" description="Basic and acidic residues" evidence="10">
    <location>
        <begin position="890"/>
        <end position="901"/>
    </location>
</feature>
<dbReference type="GO" id="GO:0043111">
    <property type="term" value="P:replication fork arrest"/>
    <property type="evidence" value="ECO:0007669"/>
    <property type="project" value="TreeGrafter"/>
</dbReference>
<dbReference type="GO" id="GO:0031298">
    <property type="term" value="C:replication fork protection complex"/>
    <property type="evidence" value="ECO:0007669"/>
    <property type="project" value="TreeGrafter"/>
</dbReference>
<keyword evidence="6" id="KW-0234">DNA repair</keyword>
<evidence type="ECO:0000256" key="2">
    <source>
        <dbReference type="ARBA" id="ARBA00008174"/>
    </source>
</evidence>
<dbReference type="SMR" id="A0A371C2L4"/>
<dbReference type="InterPro" id="IPR006906">
    <property type="entry name" value="Timeless_N"/>
</dbReference>
<keyword evidence="4" id="KW-0227">DNA damage</keyword>
<feature type="compositionally biased region" description="Basic and acidic residues" evidence="10">
    <location>
        <begin position="928"/>
        <end position="953"/>
    </location>
</feature>
<keyword evidence="9" id="KW-0131">Cell cycle</keyword>
<dbReference type="Pfam" id="PF04821">
    <property type="entry name" value="TIMELESS"/>
    <property type="match status" value="1"/>
</dbReference>
<dbReference type="PANTHER" id="PTHR22940:SF4">
    <property type="entry name" value="PROTEIN TIMELESS HOMOLOG"/>
    <property type="match status" value="1"/>
</dbReference>
<feature type="region of interest" description="Disordered" evidence="10">
    <location>
        <begin position="865"/>
        <end position="953"/>
    </location>
</feature>
<evidence type="ECO:0000313" key="12">
    <source>
        <dbReference type="EMBL" id="RDW24573.1"/>
    </source>
</evidence>
<reference evidence="12 13" key="1">
    <citation type="submission" date="2018-07" db="EMBL/GenBank/DDBJ databases">
        <title>Draft Genome Assemblies for Five Robust Yarrowia lipolytica Strains Exhibiting High Lipid Production and Pentose Sugar Utilization and Sugar Alcohol Secretion from Undetoxified Lignocellulosic Biomass Hydrolysates.</title>
        <authorList>
            <consortium name="DOE Joint Genome Institute"/>
            <person name="Walker C."/>
            <person name="Ryu S."/>
            <person name="Na H."/>
            <person name="Zane M."/>
            <person name="LaButti K."/>
            <person name="Lipzen A."/>
            <person name="Haridas S."/>
            <person name="Barry K."/>
            <person name="Grigoriev I.V."/>
            <person name="Quarterman J."/>
            <person name="Slininger P."/>
            <person name="Dien B."/>
            <person name="Trinh C.T."/>
        </authorList>
    </citation>
    <scope>NUCLEOTIDE SEQUENCE [LARGE SCALE GENOMIC DNA]</scope>
    <source>
        <strain evidence="12 13">YB392</strain>
    </source>
</reference>
<feature type="domain" description="Timeless N-terminal" evidence="11">
    <location>
        <begin position="31"/>
        <end position="291"/>
    </location>
</feature>
<organism evidence="12 13">
    <name type="scientific">Yarrowia lipolytica</name>
    <name type="common">Candida lipolytica</name>
    <dbReference type="NCBI Taxonomy" id="4952"/>
    <lineage>
        <taxon>Eukaryota</taxon>
        <taxon>Fungi</taxon>
        <taxon>Dikarya</taxon>
        <taxon>Ascomycota</taxon>
        <taxon>Saccharomycotina</taxon>
        <taxon>Dipodascomycetes</taxon>
        <taxon>Dipodascales</taxon>
        <taxon>Dipodascales incertae sedis</taxon>
        <taxon>Yarrowia</taxon>
    </lineage>
</organism>
<protein>
    <recommendedName>
        <fullName evidence="3">Topoisomerase 1-associated factor 1</fullName>
    </recommendedName>
</protein>
<dbReference type="VEuPathDB" id="FungiDB:YALI0_B06512g"/>
<keyword evidence="12" id="KW-0413">Isomerase</keyword>
<evidence type="ECO:0000256" key="7">
    <source>
        <dbReference type="ARBA" id="ARBA00023242"/>
    </source>
</evidence>
<name>A0A371C2L4_YARLL</name>
<feature type="compositionally biased region" description="Basic residues" evidence="10">
    <location>
        <begin position="877"/>
        <end position="887"/>
    </location>
</feature>
<dbReference type="PROSITE" id="PS51257">
    <property type="entry name" value="PROKAR_LIPOPROTEIN"/>
    <property type="match status" value="1"/>
</dbReference>
<gene>
    <name evidence="12" type="ORF">B0I71DRAFT_134045</name>
</gene>
<feature type="compositionally biased region" description="Basic and acidic residues" evidence="10">
    <location>
        <begin position="823"/>
        <end position="838"/>
    </location>
</feature>
<feature type="region of interest" description="Disordered" evidence="10">
    <location>
        <begin position="522"/>
        <end position="543"/>
    </location>
</feature>
<evidence type="ECO:0000256" key="8">
    <source>
        <dbReference type="ARBA" id="ARBA00023254"/>
    </source>
</evidence>
<comment type="subcellular location">
    <subcellularLocation>
        <location evidence="1">Nucleus</location>
    </subcellularLocation>
</comment>
<evidence type="ECO:0000256" key="4">
    <source>
        <dbReference type="ARBA" id="ARBA00022763"/>
    </source>
</evidence>
<feature type="region of interest" description="Disordered" evidence="10">
    <location>
        <begin position="823"/>
        <end position="846"/>
    </location>
</feature>